<feature type="region of interest" description="Disordered" evidence="1">
    <location>
        <begin position="69"/>
        <end position="88"/>
    </location>
</feature>
<sequence length="349" mass="37304">MSTSELLQRAASITSRSDARSTILPQYRSVAGDTAPPSYASGSDTASVLDPDARVDMWRIQIPVGSPAQEALSIPDTSSNGDSSHESASPIAQRKFYYRVYGEVGAVQSKNPFNNTDLTMGCANGNWVSPPSTAANIKRFLSTLEGLDDTVPLELYSGATSTAPLDDGRIIPVSTGVGPGSSIEEPLMLKILRNRPPQPVQMPPSPPVEVPRSKRPWRLSVPTMGRKRAATESSQGSGSPTEPARYPPPSPSAGTPPGSGSSSMSPPAPSIRSISSISEVTQEREFNVKVKAKWDVDVSDPSWMSIKKGEYLVTDGVIKIVEPNRDKVVLVKNAAGEHGYVYRDDLVGR</sequence>
<dbReference type="AlphaFoldDB" id="A0A166BF63"/>
<feature type="compositionally biased region" description="Pro residues" evidence="1">
    <location>
        <begin position="196"/>
        <end position="209"/>
    </location>
</feature>
<dbReference type="OrthoDB" id="2995174at2759"/>
<feature type="region of interest" description="Disordered" evidence="1">
    <location>
        <begin position="1"/>
        <end position="46"/>
    </location>
</feature>
<evidence type="ECO:0000313" key="3">
    <source>
        <dbReference type="Proteomes" id="UP000076532"/>
    </source>
</evidence>
<reference evidence="2 3" key="1">
    <citation type="journal article" date="2016" name="Mol. Biol. Evol.">
        <title>Comparative Genomics of Early-Diverging Mushroom-Forming Fungi Provides Insights into the Origins of Lignocellulose Decay Capabilities.</title>
        <authorList>
            <person name="Nagy L.G."/>
            <person name="Riley R."/>
            <person name="Tritt A."/>
            <person name="Adam C."/>
            <person name="Daum C."/>
            <person name="Floudas D."/>
            <person name="Sun H."/>
            <person name="Yadav J.S."/>
            <person name="Pangilinan J."/>
            <person name="Larsson K.H."/>
            <person name="Matsuura K."/>
            <person name="Barry K."/>
            <person name="Labutti K."/>
            <person name="Kuo R."/>
            <person name="Ohm R.A."/>
            <person name="Bhattacharya S.S."/>
            <person name="Shirouzu T."/>
            <person name="Yoshinaga Y."/>
            <person name="Martin F.M."/>
            <person name="Grigoriev I.V."/>
            <person name="Hibbett D.S."/>
        </authorList>
    </citation>
    <scope>NUCLEOTIDE SEQUENCE [LARGE SCALE GENOMIC DNA]</scope>
    <source>
        <strain evidence="2 3">CBS 109695</strain>
    </source>
</reference>
<organism evidence="2 3">
    <name type="scientific">Athelia psychrophila</name>
    <dbReference type="NCBI Taxonomy" id="1759441"/>
    <lineage>
        <taxon>Eukaryota</taxon>
        <taxon>Fungi</taxon>
        <taxon>Dikarya</taxon>
        <taxon>Basidiomycota</taxon>
        <taxon>Agaricomycotina</taxon>
        <taxon>Agaricomycetes</taxon>
        <taxon>Agaricomycetidae</taxon>
        <taxon>Atheliales</taxon>
        <taxon>Atheliaceae</taxon>
        <taxon>Athelia</taxon>
    </lineage>
</organism>
<feature type="compositionally biased region" description="Low complexity" evidence="1">
    <location>
        <begin position="252"/>
        <end position="271"/>
    </location>
</feature>
<keyword evidence="3" id="KW-1185">Reference proteome</keyword>
<gene>
    <name evidence="2" type="ORF">FIBSPDRAFT_961285</name>
</gene>
<evidence type="ECO:0000313" key="2">
    <source>
        <dbReference type="EMBL" id="KZP12585.1"/>
    </source>
</evidence>
<proteinExistence type="predicted"/>
<feature type="region of interest" description="Disordered" evidence="1">
    <location>
        <begin position="195"/>
        <end position="271"/>
    </location>
</feature>
<protein>
    <submittedName>
        <fullName evidence="2">Uncharacterized protein</fullName>
    </submittedName>
</protein>
<feature type="compositionally biased region" description="Polar residues" evidence="1">
    <location>
        <begin position="231"/>
        <end position="240"/>
    </location>
</feature>
<name>A0A166BF63_9AGAM</name>
<dbReference type="Proteomes" id="UP000076532">
    <property type="component" value="Unassembled WGS sequence"/>
</dbReference>
<accession>A0A166BF63</accession>
<dbReference type="EMBL" id="KV417645">
    <property type="protein sequence ID" value="KZP12585.1"/>
    <property type="molecule type" value="Genomic_DNA"/>
</dbReference>
<feature type="compositionally biased region" description="Polar residues" evidence="1">
    <location>
        <begin position="1"/>
        <end position="16"/>
    </location>
</feature>
<evidence type="ECO:0000256" key="1">
    <source>
        <dbReference type="SAM" id="MobiDB-lite"/>
    </source>
</evidence>